<dbReference type="InterPro" id="IPR050964">
    <property type="entry name" value="Striated_Muscle_Regulatory"/>
</dbReference>
<dbReference type="InterPro" id="IPR036179">
    <property type="entry name" value="Ig-like_dom_sf"/>
</dbReference>
<dbReference type="FunFam" id="2.60.40.10:FF:000107">
    <property type="entry name" value="Myosin, light chain kinase a"/>
    <property type="match status" value="1"/>
</dbReference>
<feature type="region of interest" description="Disordered" evidence="3">
    <location>
        <begin position="1277"/>
        <end position="1302"/>
    </location>
</feature>
<evidence type="ECO:0000259" key="4">
    <source>
        <dbReference type="PROSITE" id="PS50835"/>
    </source>
</evidence>
<dbReference type="InterPro" id="IPR013098">
    <property type="entry name" value="Ig_I-set"/>
</dbReference>
<reference evidence="6" key="1">
    <citation type="submission" date="2017-02" db="UniProtKB">
        <authorList>
            <consortium name="WormBaseParasite"/>
        </authorList>
    </citation>
    <scope>IDENTIFICATION</scope>
</reference>
<name>A0A0N5C0Y1_STREA</name>
<feature type="compositionally biased region" description="Basic and acidic residues" evidence="3">
    <location>
        <begin position="1242"/>
        <end position="1254"/>
    </location>
</feature>
<dbReference type="STRING" id="174720.A0A0N5C0Y1"/>
<dbReference type="InterPro" id="IPR003599">
    <property type="entry name" value="Ig_sub"/>
</dbReference>
<dbReference type="SMART" id="SM00409">
    <property type="entry name" value="IG"/>
    <property type="match status" value="1"/>
</dbReference>
<dbReference type="WBParaSite" id="SPAL_0001166000.1">
    <property type="protein sequence ID" value="SPAL_0001166000.1"/>
    <property type="gene ID" value="SPAL_0001166000"/>
</dbReference>
<dbReference type="PANTHER" id="PTHR13817">
    <property type="entry name" value="TITIN"/>
    <property type="match status" value="1"/>
</dbReference>
<accession>A0A0N5C0Y1</accession>
<evidence type="ECO:0000256" key="2">
    <source>
        <dbReference type="ARBA" id="ARBA00023319"/>
    </source>
</evidence>
<dbReference type="SUPFAM" id="SSF48726">
    <property type="entry name" value="Immunoglobulin"/>
    <property type="match status" value="2"/>
</dbReference>
<evidence type="ECO:0000313" key="6">
    <source>
        <dbReference type="WBParaSite" id="SPAL_0001166000.1"/>
    </source>
</evidence>
<dbReference type="PANTHER" id="PTHR13817:SF171">
    <property type="entry name" value="STRETCHIN-MLCK, ISOFORM U"/>
    <property type="match status" value="1"/>
</dbReference>
<keyword evidence="2" id="KW-0393">Immunoglobulin domain</keyword>
<feature type="compositionally biased region" description="Basic and acidic residues" evidence="3">
    <location>
        <begin position="1281"/>
        <end position="1291"/>
    </location>
</feature>
<proteinExistence type="predicted"/>
<keyword evidence="5" id="KW-1185">Reference proteome</keyword>
<keyword evidence="1" id="KW-0677">Repeat</keyword>
<evidence type="ECO:0000256" key="3">
    <source>
        <dbReference type="SAM" id="MobiDB-lite"/>
    </source>
</evidence>
<dbReference type="Gene3D" id="2.60.40.10">
    <property type="entry name" value="Immunoglobulins"/>
    <property type="match status" value="3"/>
</dbReference>
<feature type="region of interest" description="Disordered" evidence="3">
    <location>
        <begin position="1231"/>
        <end position="1254"/>
    </location>
</feature>
<dbReference type="Pfam" id="PF07679">
    <property type="entry name" value="I-set"/>
    <property type="match status" value="2"/>
</dbReference>
<organism evidence="5 6">
    <name type="scientific">Strongyloides papillosus</name>
    <name type="common">Intestinal threadworm</name>
    <dbReference type="NCBI Taxonomy" id="174720"/>
    <lineage>
        <taxon>Eukaryota</taxon>
        <taxon>Metazoa</taxon>
        <taxon>Ecdysozoa</taxon>
        <taxon>Nematoda</taxon>
        <taxon>Chromadorea</taxon>
        <taxon>Rhabditida</taxon>
        <taxon>Tylenchina</taxon>
        <taxon>Panagrolaimomorpha</taxon>
        <taxon>Strongyloidoidea</taxon>
        <taxon>Strongyloididae</taxon>
        <taxon>Strongyloides</taxon>
    </lineage>
</organism>
<feature type="compositionally biased region" description="Acidic residues" evidence="3">
    <location>
        <begin position="1293"/>
        <end position="1302"/>
    </location>
</feature>
<dbReference type="Proteomes" id="UP000046392">
    <property type="component" value="Unplaced"/>
</dbReference>
<sequence>MDKKKDEEMDHFPNTILEEHECVSYEMALLDNIKNSSLATFYSLSKNFQESSKNCDDIATNYCKKDSTTLTKKSTSLSNSSLEIINSFEDCYTLESIPNVIDVHVNNPYESLNTEVFIVTTRDIQLNLSFMAVNFKQKCSDKSYSTTTETNQFFEFNFGQQNLGVDCKILDKIVDGEISVKTTSDLLSFDDPLSTTSAPIIYNAPKFLKNLSPRSLIYENEEVIFRVSFSGTPLPHITWYYNGNILLDNSFCTILCEDRVSLLRINDCSIIKDDDNLACQINNAVGLEYCETKIVKLKNEKNICNINLKNIYDYQGSSVILLTNNKINITKYINKSLSLDLEKDDVKQYDDCDLLMTEISLENFSNYIPIFIQELPKQIFCLENENIHLKCIYKGLPESVVIWKKNGYLLGDSDKLKIICDDGITILKYYNLTEFDCGTYECQIKNGLGMAKCQCNIIVERNLKNTLAIGVEVYSCKEPMEAYLDILVDEKLLDETFKLSTEKRNFVDHCFSEATSSDREGSQTSYFNINSFENCNDETSPTFIKKLPNMKEIIKGENIDFKVLFIGEPIPNIEWEFDPNAVKGDITKTTEDGVAIFKADNIQSDLTLACIAKNPNGTEKCFCKIVLKPGPDGKTIEMQQMRIDNDLSVSHVTEKQEEASDLEIIADTDEFDFEKIDLIGDVFDKSKEIIKCEDGTFNENNIESFMKILQITPEIDNLVNEVTENIFLSLDDEVKNVIKKQKLDVADEEISSEKSKNLVTISNENSLSTKIYDNVDSNIISNNIIEIDEMLHSQLSNNASTSDYQNKQDIEQQNECENNMSLEMIKVLSDDDFDIIDIKANLEKDDNKEKLYDKNNLVATSMNIPNENDNIRINNIDSTDGIINELGIENTLNENVASLDSQSDDLPTPDDYELLEKMEEDEATLNKKISGDNLICTEYKEEINAINIKSDIESINDVDINKSNENELTIINTKEGMQDNLEENRCEQEILDNDLHLRERLESSTDELVGNIVHQAIKDFDSIHKSDKMEKKTKEKESSINGEYNIEEINELSTKEEIRNENKDNIIQIENLELDAGGKKVKIENVVTNVTASKPDDNCNLNLEVLYEEYDECEGAFKARKNDTKKLKKNLDKESNLKDKKIKNKTINQEMVNNVDKTVEINRESDIYEIQVEVIYESFDEIQKVMMTTQNAINMEIEIKVEKESQNEIVNVEVFDEEYEELVSDSYKDERKIKGNKKRKGSERNSKNNKKVEIEGRIKEEKKLMLNESKMEGIEATLTVGREEDDNKQSTDIDNEKEEVLI</sequence>
<dbReference type="PROSITE" id="PS50835">
    <property type="entry name" value="IG_LIKE"/>
    <property type="match status" value="2"/>
</dbReference>
<feature type="domain" description="Ig-like" evidence="4">
    <location>
        <begin position="369"/>
        <end position="458"/>
    </location>
</feature>
<evidence type="ECO:0000313" key="5">
    <source>
        <dbReference type="Proteomes" id="UP000046392"/>
    </source>
</evidence>
<evidence type="ECO:0000256" key="1">
    <source>
        <dbReference type="ARBA" id="ARBA00022737"/>
    </source>
</evidence>
<dbReference type="InterPro" id="IPR007110">
    <property type="entry name" value="Ig-like_dom"/>
</dbReference>
<dbReference type="InterPro" id="IPR013783">
    <property type="entry name" value="Ig-like_fold"/>
</dbReference>
<feature type="domain" description="Ig-like" evidence="4">
    <location>
        <begin position="205"/>
        <end position="295"/>
    </location>
</feature>
<protein>
    <submittedName>
        <fullName evidence="6">Ig-like domain-containing protein</fullName>
    </submittedName>
</protein>